<accession>H5TKJ5</accession>
<evidence type="ECO:0000256" key="1">
    <source>
        <dbReference type="ARBA" id="ARBA00022676"/>
    </source>
</evidence>
<dbReference type="SUPFAM" id="SSF53756">
    <property type="entry name" value="UDP-Glycosyltransferase/glycogen phosphorylase"/>
    <property type="match status" value="1"/>
</dbReference>
<reference evidence="4" key="1">
    <citation type="submission" date="2012-02" db="EMBL/GenBank/DDBJ databases">
        <title>Whole genome shotgun sequence of Gordonia otitidis NBRC 100426.</title>
        <authorList>
            <person name="Yoshida I."/>
            <person name="Hosoyama A."/>
            <person name="Tsuchikane K."/>
            <person name="Katsumata H."/>
            <person name="Yamazaki S."/>
            <person name="Fujita N."/>
        </authorList>
    </citation>
    <scope>NUCLEOTIDE SEQUENCE [LARGE SCALE GENOMIC DNA]</scope>
    <source>
        <strain evidence="4">NBRC 100426</strain>
    </source>
</reference>
<dbReference type="Proteomes" id="UP000005038">
    <property type="component" value="Unassembled WGS sequence"/>
</dbReference>
<feature type="domain" description="Glycosyltransferase subfamily 4-like N-terminal" evidence="3">
    <location>
        <begin position="19"/>
        <end position="156"/>
    </location>
</feature>
<dbReference type="OrthoDB" id="3743653at2"/>
<organism evidence="4 5">
    <name type="scientific">Gordonia otitidis (strain DSM 44809 / CCUG 52243 / JCM 12355 / NBRC 100426 / IFM 10032)</name>
    <dbReference type="NCBI Taxonomy" id="1108044"/>
    <lineage>
        <taxon>Bacteria</taxon>
        <taxon>Bacillati</taxon>
        <taxon>Actinomycetota</taxon>
        <taxon>Actinomycetes</taxon>
        <taxon>Mycobacteriales</taxon>
        <taxon>Gordoniaceae</taxon>
        <taxon>Gordonia</taxon>
    </lineage>
</organism>
<evidence type="ECO:0000256" key="2">
    <source>
        <dbReference type="ARBA" id="ARBA00022679"/>
    </source>
</evidence>
<evidence type="ECO:0000259" key="3">
    <source>
        <dbReference type="Pfam" id="PF13439"/>
    </source>
</evidence>
<keyword evidence="2" id="KW-0808">Transferase</keyword>
<dbReference type="Pfam" id="PF13439">
    <property type="entry name" value="Glyco_transf_4"/>
    <property type="match status" value="1"/>
</dbReference>
<protein>
    <recommendedName>
        <fullName evidence="3">Glycosyltransferase subfamily 4-like N-terminal domain-containing protein</fullName>
    </recommendedName>
</protein>
<evidence type="ECO:0000313" key="4">
    <source>
        <dbReference type="EMBL" id="GAB34003.1"/>
    </source>
</evidence>
<dbReference type="InterPro" id="IPR028098">
    <property type="entry name" value="Glyco_trans_4-like_N"/>
</dbReference>
<name>H5TKJ5_GORO1</name>
<evidence type="ECO:0000313" key="5">
    <source>
        <dbReference type="Proteomes" id="UP000005038"/>
    </source>
</evidence>
<gene>
    <name evidence="4" type="ORF">GOOTI_090_00320</name>
</gene>
<dbReference type="STRING" id="1108044.GOOTI_090_00320"/>
<comment type="caution">
    <text evidence="4">The sequence shown here is derived from an EMBL/GenBank/DDBJ whole genome shotgun (WGS) entry which is preliminary data.</text>
</comment>
<keyword evidence="1" id="KW-0328">Glycosyltransferase</keyword>
<proteinExistence type="predicted"/>
<keyword evidence="5" id="KW-1185">Reference proteome</keyword>
<dbReference type="Gene3D" id="3.40.50.2000">
    <property type="entry name" value="Glycogen Phosphorylase B"/>
    <property type="match status" value="2"/>
</dbReference>
<dbReference type="RefSeq" id="WP_007238244.1">
    <property type="nucleotide sequence ID" value="NZ_BAFB01000090.1"/>
</dbReference>
<sequence length="349" mass="38868">MRILWLSPWLRPLSRAYGQQLRSLGDDVLLITSDLHPQASEPVDWEIVTDPRPKSLRTWPEFARTYARARDFDPDIVVTEFVRDPRWLALGALAPRVHFAHDDRPHGAEEHRPYWERMLFDRLSRSTAAATVCFSTYVAENLQSSTRSESISVVPLTSDLSDDLVDEPTPSIERSDFVLIGRLNEYKNLAVVFEAWERHVQGASYRGDMLRIFGSASRTPALPASAWWNGGSYNYRDVLGPLRQAKASIAHYRVATQSGVQVLSMQLGVAPIVSTEGALPEFQPEAPMPLGVDDVAALAEAFDQLADPEYAAKLGAEASAHYREYYAVSVASASLRRVLTQATAQAVVE</sequence>
<dbReference type="GO" id="GO:0016757">
    <property type="term" value="F:glycosyltransferase activity"/>
    <property type="evidence" value="ECO:0007669"/>
    <property type="project" value="UniProtKB-KW"/>
</dbReference>
<dbReference type="EMBL" id="BAFB01000090">
    <property type="protein sequence ID" value="GAB34003.1"/>
    <property type="molecule type" value="Genomic_DNA"/>
</dbReference>
<dbReference type="AlphaFoldDB" id="H5TKJ5"/>